<dbReference type="AlphaFoldDB" id="A0A6J7ZZJ1"/>
<evidence type="ECO:0000313" key="1">
    <source>
        <dbReference type="EMBL" id="CAC5358432.1"/>
    </source>
</evidence>
<evidence type="ECO:0000313" key="2">
    <source>
        <dbReference type="Proteomes" id="UP000507470"/>
    </source>
</evidence>
<accession>A0A6J7ZZJ1</accession>
<proteinExistence type="predicted"/>
<sequence length="292" mass="33874">MERGEGHEINASVDIVIQKLSKAERRKQQKREWFEKNKNKLLQSKKEKRSLLKGSKSVSASAIRKRNQRVKEFIIKENCKNRKRKEREQNKLECEKRQNCLEKKCEYQRRKRGSSFVTTTKTEKIPPFSNKMRKHRAIKKLRKSLPVSPGTRISTLAAYLRNEKSPTIKTLQSSNIIYSPEENIENQLGLAVLEDMKIAISETNLKKKNRPGQIIHECFKRVKGNINECENTNIIGTFSPIPIVPEIGTVDEDQTDETDIEVPIYELVSKSTIFAVLCDDDEFDYYLLKSSN</sequence>
<protein>
    <submittedName>
        <fullName evidence="1">Uncharacterized protein</fullName>
    </submittedName>
</protein>
<organism evidence="1 2">
    <name type="scientific">Mytilus coruscus</name>
    <name type="common">Sea mussel</name>
    <dbReference type="NCBI Taxonomy" id="42192"/>
    <lineage>
        <taxon>Eukaryota</taxon>
        <taxon>Metazoa</taxon>
        <taxon>Spiralia</taxon>
        <taxon>Lophotrochozoa</taxon>
        <taxon>Mollusca</taxon>
        <taxon>Bivalvia</taxon>
        <taxon>Autobranchia</taxon>
        <taxon>Pteriomorphia</taxon>
        <taxon>Mytilida</taxon>
        <taxon>Mytiloidea</taxon>
        <taxon>Mytilidae</taxon>
        <taxon>Mytilinae</taxon>
        <taxon>Mytilus</taxon>
    </lineage>
</organism>
<dbReference type="EMBL" id="CACVKT020000348">
    <property type="protein sequence ID" value="CAC5358432.1"/>
    <property type="molecule type" value="Genomic_DNA"/>
</dbReference>
<gene>
    <name evidence="1" type="ORF">MCOR_1687</name>
</gene>
<keyword evidence="2" id="KW-1185">Reference proteome</keyword>
<reference evidence="1 2" key="1">
    <citation type="submission" date="2020-06" db="EMBL/GenBank/DDBJ databases">
        <authorList>
            <person name="Li R."/>
            <person name="Bekaert M."/>
        </authorList>
    </citation>
    <scope>NUCLEOTIDE SEQUENCE [LARGE SCALE GENOMIC DNA]</scope>
    <source>
        <strain evidence="2">wild</strain>
    </source>
</reference>
<dbReference type="Proteomes" id="UP000507470">
    <property type="component" value="Unassembled WGS sequence"/>
</dbReference>
<name>A0A6J7ZZJ1_MYTCO</name>